<dbReference type="GO" id="GO:0004777">
    <property type="term" value="F:succinate-semialdehyde dehydrogenase (NAD+) activity"/>
    <property type="evidence" value="ECO:0007669"/>
    <property type="project" value="TreeGrafter"/>
</dbReference>
<keyword evidence="6" id="KW-1185">Reference proteome</keyword>
<reference evidence="5 6" key="1">
    <citation type="journal article" date="2019" name="Environ. Microbiol.">
        <title>Species interactions and distinct microbial communities in high Arctic permafrost affected cryosols are associated with the CH4 and CO2 gas fluxes.</title>
        <authorList>
            <person name="Altshuler I."/>
            <person name="Hamel J."/>
            <person name="Turney S."/>
            <person name="Magnuson E."/>
            <person name="Levesque R."/>
            <person name="Greer C."/>
            <person name="Whyte L.G."/>
        </authorList>
    </citation>
    <scope>NUCLEOTIDE SEQUENCE [LARGE SCALE GENOMIC DNA]</scope>
    <source>
        <strain evidence="5 6">S5.20</strain>
    </source>
</reference>
<proteinExistence type="inferred from homology"/>
<dbReference type="InterPro" id="IPR044148">
    <property type="entry name" value="ALDH_GabD1-like"/>
</dbReference>
<dbReference type="InterPro" id="IPR016162">
    <property type="entry name" value="Ald_DH_N"/>
</dbReference>
<dbReference type="InterPro" id="IPR016161">
    <property type="entry name" value="Ald_DH/histidinol_DH"/>
</dbReference>
<dbReference type="GO" id="GO:0004030">
    <property type="term" value="F:aldehyde dehydrogenase [NAD(P)+] activity"/>
    <property type="evidence" value="ECO:0007669"/>
    <property type="project" value="InterPro"/>
</dbReference>
<evidence type="ECO:0000313" key="5">
    <source>
        <dbReference type="EMBL" id="TPG36683.1"/>
    </source>
</evidence>
<evidence type="ECO:0000256" key="2">
    <source>
        <dbReference type="ARBA" id="ARBA00022857"/>
    </source>
</evidence>
<dbReference type="AlphaFoldDB" id="A0A502EG30"/>
<evidence type="ECO:0000313" key="6">
    <source>
        <dbReference type="Proteomes" id="UP000320095"/>
    </source>
</evidence>
<sequence>MASKYASVNPATGELVQGFETISDADADDALTRAYEAYLDWRTVDLKERAAVVGRVADLFRQNATELAELMTLEMGKPVTQARGEIELSAAIFEYYATKGPDLLTDEILDIAGAGRAIVRTAPIGAVLGIMPWNFPYYQAARFVAPNLLLGNTILLKHAANCPQQALRLAEMIDTAGAPTGVYQNVFATTDQVATMIASPQLQGVSLTGSERAGSAVGELAGRHMKKAVLELGGSDPFIVLPGANVDDATSAAVAGRFGNAGQVCTSSKRMIVESSVFDEFLAGFVAKSGQWQLGDPTRADTKLGPMASLAARTDLVEQVEDAVAKGATVHLGGQVPDGPGAFYPATVLTGVTPEMRAYREELFGPVAVLYQVDSVDAAIELANDSPYGLGSAVFTGDLEQADDVANRLDVGMVGLNTTVKSAPDLPFGGVKNSGIGRELGRFGLDEFANKKLVRIV</sequence>
<dbReference type="EMBL" id="RCZG01000001">
    <property type="protein sequence ID" value="TPG36683.1"/>
    <property type="molecule type" value="Genomic_DNA"/>
</dbReference>
<dbReference type="InterPro" id="IPR047110">
    <property type="entry name" value="GABD/Sad-like"/>
</dbReference>
<dbReference type="FunFam" id="3.40.605.10:FF:000012">
    <property type="entry name" value="NAD-dependent succinate-semialdehyde dehydrogenase"/>
    <property type="match status" value="1"/>
</dbReference>
<dbReference type="Proteomes" id="UP000320095">
    <property type="component" value="Unassembled WGS sequence"/>
</dbReference>
<dbReference type="InterPro" id="IPR015590">
    <property type="entry name" value="Aldehyde_DH_dom"/>
</dbReference>
<dbReference type="InterPro" id="IPR016163">
    <property type="entry name" value="Ald_DH_C"/>
</dbReference>
<dbReference type="RefSeq" id="WP_140687461.1">
    <property type="nucleotide sequence ID" value="NZ_RCZG01000001.1"/>
</dbReference>
<dbReference type="PANTHER" id="PTHR43217:SF2">
    <property type="entry name" value="SUCCINATE-SEMIALDEHYDE DEHYDROGENASE [NADP(+)]"/>
    <property type="match status" value="1"/>
</dbReference>
<evidence type="ECO:0000256" key="1">
    <source>
        <dbReference type="ARBA" id="ARBA00009986"/>
    </source>
</evidence>
<dbReference type="Pfam" id="PF00171">
    <property type="entry name" value="Aldedh"/>
    <property type="match status" value="1"/>
</dbReference>
<protein>
    <submittedName>
        <fullName evidence="5">NAD-dependent succinate-semialdehyde dehydrogenase</fullName>
    </submittedName>
</protein>
<name>A0A502EG30_9MYCO</name>
<dbReference type="SUPFAM" id="SSF53720">
    <property type="entry name" value="ALDH-like"/>
    <property type="match status" value="1"/>
</dbReference>
<evidence type="ECO:0000259" key="4">
    <source>
        <dbReference type="Pfam" id="PF00171"/>
    </source>
</evidence>
<dbReference type="Gene3D" id="3.40.309.10">
    <property type="entry name" value="Aldehyde Dehydrogenase, Chain A, domain 2"/>
    <property type="match status" value="1"/>
</dbReference>
<accession>A0A502EG30</accession>
<dbReference type="FunFam" id="3.40.309.10:FF:000009">
    <property type="entry name" value="Aldehyde dehydrogenase A"/>
    <property type="match status" value="1"/>
</dbReference>
<keyword evidence="3" id="KW-0560">Oxidoreductase</keyword>
<dbReference type="Gene3D" id="3.40.605.10">
    <property type="entry name" value="Aldehyde Dehydrogenase, Chain A, domain 1"/>
    <property type="match status" value="1"/>
</dbReference>
<evidence type="ECO:0000256" key="3">
    <source>
        <dbReference type="ARBA" id="ARBA00023002"/>
    </source>
</evidence>
<organism evidence="5 6">
    <name type="scientific">Mycolicibacterium hodleri</name>
    <dbReference type="NCBI Taxonomy" id="49897"/>
    <lineage>
        <taxon>Bacteria</taxon>
        <taxon>Bacillati</taxon>
        <taxon>Actinomycetota</taxon>
        <taxon>Actinomycetes</taxon>
        <taxon>Mycobacteriales</taxon>
        <taxon>Mycobacteriaceae</taxon>
        <taxon>Mycolicibacterium</taxon>
    </lineage>
</organism>
<comment type="caution">
    <text evidence="5">The sequence shown here is derived from an EMBL/GenBank/DDBJ whole genome shotgun (WGS) entry which is preliminary data.</text>
</comment>
<comment type="similarity">
    <text evidence="1">Belongs to the aldehyde dehydrogenase family.</text>
</comment>
<dbReference type="PANTHER" id="PTHR43217">
    <property type="entry name" value="SUCCINATE SEMIALDEHYDE DEHYDROGENASE [NAD(P)+] SAD"/>
    <property type="match status" value="1"/>
</dbReference>
<dbReference type="CDD" id="cd07100">
    <property type="entry name" value="ALDH_SSADH1_GabD1"/>
    <property type="match status" value="1"/>
</dbReference>
<feature type="domain" description="Aldehyde dehydrogenase" evidence="4">
    <location>
        <begin position="4"/>
        <end position="454"/>
    </location>
</feature>
<keyword evidence="2" id="KW-0521">NADP</keyword>
<gene>
    <name evidence="5" type="ORF">EAH80_01675</name>
</gene>
<dbReference type="OrthoDB" id="6882680at2"/>